<dbReference type="RefSeq" id="WP_146793225.1">
    <property type="nucleotide sequence ID" value="NZ_BJUU01000004.1"/>
</dbReference>
<dbReference type="PANTHER" id="PTHR43211:SF1">
    <property type="entry name" value="BLL6422 PROTEIN"/>
    <property type="match status" value="1"/>
</dbReference>
<proteinExistence type="predicted"/>
<dbReference type="Pfam" id="PF01557">
    <property type="entry name" value="FAA_hydrolase"/>
    <property type="match status" value="1"/>
</dbReference>
<organism evidence="3 4">
    <name type="scientific">Agrococcus baldri</name>
    <dbReference type="NCBI Taxonomy" id="153730"/>
    <lineage>
        <taxon>Bacteria</taxon>
        <taxon>Bacillati</taxon>
        <taxon>Actinomycetota</taxon>
        <taxon>Actinomycetes</taxon>
        <taxon>Micrococcales</taxon>
        <taxon>Microbacteriaceae</taxon>
        <taxon>Agrococcus</taxon>
    </lineage>
</organism>
<dbReference type="Gene3D" id="3.90.850.10">
    <property type="entry name" value="Fumarylacetoacetase-like, C-terminal domain"/>
    <property type="match status" value="1"/>
</dbReference>
<evidence type="ECO:0000259" key="2">
    <source>
        <dbReference type="Pfam" id="PF18288"/>
    </source>
</evidence>
<name>A0AA87RK70_9MICO</name>
<feature type="domain" description="Fumarylacetoacetase-like C-terminal" evidence="1">
    <location>
        <begin position="81"/>
        <end position="322"/>
    </location>
</feature>
<dbReference type="EMBL" id="BJUU01000004">
    <property type="protein sequence ID" value="GEK79647.1"/>
    <property type="molecule type" value="Genomic_DNA"/>
</dbReference>
<dbReference type="GO" id="GO:0016787">
    <property type="term" value="F:hydrolase activity"/>
    <property type="evidence" value="ECO:0007669"/>
    <property type="project" value="UniProtKB-KW"/>
</dbReference>
<sequence>MRLATIPGGGRDGTLVVVDAEGGRFALAPRGPRSLRDAIEDWERWEPVLRRAEEDLASDRIPSLPVDSVTFAAPLPRVFEWCEGSTYLPHMERIRGMRGVDLPSDHGFTPAVYQSGGSAFIGHMDPVPLPDATWDLDVEGTIGVVTDDVPIGTDASAAQSRIRLLVLANDLTYRALIPAEYERRVGIYRSKPARSFAPFAVTPDSLGDAWDGRLLSAQVRTSVNGTEIGRPDSAVDCAFDFARLIEQIATTRALAAGSIVGTGTVSNRAAESGYACLAELRAVELAADGGHSTRYLQPGDSFSIEAFIDETSVFGAIRQSVVGK</sequence>
<dbReference type="PANTHER" id="PTHR43211">
    <property type="entry name" value="FUMARYLACETOACETATE HYDROLASE"/>
    <property type="match status" value="1"/>
</dbReference>
<dbReference type="Proteomes" id="UP000321749">
    <property type="component" value="Unassembled WGS sequence"/>
</dbReference>
<dbReference type="SUPFAM" id="SSF56529">
    <property type="entry name" value="FAH"/>
    <property type="match status" value="1"/>
</dbReference>
<evidence type="ECO:0000313" key="4">
    <source>
        <dbReference type="Proteomes" id="UP000321749"/>
    </source>
</evidence>
<keyword evidence="3" id="KW-0378">Hydrolase</keyword>
<dbReference type="InterPro" id="IPR036663">
    <property type="entry name" value="Fumarylacetoacetase_C_sf"/>
</dbReference>
<dbReference type="InterPro" id="IPR011234">
    <property type="entry name" value="Fumarylacetoacetase-like_C"/>
</dbReference>
<keyword evidence="4" id="KW-1185">Reference proteome</keyword>
<dbReference type="Pfam" id="PF18288">
    <property type="entry name" value="FAA_hydro_N_2"/>
    <property type="match status" value="1"/>
</dbReference>
<accession>A0AA87RK70</accession>
<feature type="domain" description="Fumarylacetoacetase N-terminal" evidence="2">
    <location>
        <begin position="1"/>
        <end position="77"/>
    </location>
</feature>
<reference evidence="3 4" key="1">
    <citation type="submission" date="2019-07" db="EMBL/GenBank/DDBJ databases">
        <title>Whole genome shotgun sequence of Agrococcus baldri NBRC 103055.</title>
        <authorList>
            <person name="Hosoyama A."/>
            <person name="Uohara A."/>
            <person name="Ohji S."/>
            <person name="Ichikawa N."/>
        </authorList>
    </citation>
    <scope>NUCLEOTIDE SEQUENCE [LARGE SCALE GENOMIC DNA]</scope>
    <source>
        <strain evidence="3 4">NBRC 103055</strain>
    </source>
</reference>
<dbReference type="InterPro" id="IPR041072">
    <property type="entry name" value="FAA_hydro_N"/>
</dbReference>
<dbReference type="AlphaFoldDB" id="A0AA87RK70"/>
<protein>
    <submittedName>
        <fullName evidence="3">Fumarylacetoacetate (FAA) hydrolase</fullName>
    </submittedName>
</protein>
<gene>
    <name evidence="3" type="ORF">ABA31_09980</name>
</gene>
<comment type="caution">
    <text evidence="3">The sequence shown here is derived from an EMBL/GenBank/DDBJ whole genome shotgun (WGS) entry which is preliminary data.</text>
</comment>
<evidence type="ECO:0000259" key="1">
    <source>
        <dbReference type="Pfam" id="PF01557"/>
    </source>
</evidence>
<evidence type="ECO:0000313" key="3">
    <source>
        <dbReference type="EMBL" id="GEK79647.1"/>
    </source>
</evidence>